<dbReference type="InterPro" id="IPR025322">
    <property type="entry name" value="PADRE_dom"/>
</dbReference>
<dbReference type="InParanoid" id="A0A059CRQ7"/>
<dbReference type="OMA" id="SMTRETH"/>
<feature type="compositionally biased region" description="Basic and acidic residues" evidence="1">
    <location>
        <begin position="190"/>
        <end position="213"/>
    </location>
</feature>
<sequence length="213" mass="23066">MGGCFSSRSSAKGLMNYVRVVHLNGCLEYFEPPVTVGQVTGNGDKLSSKYFVCTASQLLSTTTSSMSKLLRPGEALEPGHLYFLLPFSALQADVSPLNLAVLVGKLSAQAKRAQRVMMADPPRTSLSERLYVSSPMCSSPARSYASSPGRANSSSPSRSPVRPLKTETDLTASGAQRSSGARSWRPNLDPIKEKSFNRRSESDLLEQHSEMCK</sequence>
<accession>A0A059CRQ7</accession>
<organism evidence="2">
    <name type="scientific">Eucalyptus grandis</name>
    <name type="common">Flooded gum</name>
    <dbReference type="NCBI Taxonomy" id="71139"/>
    <lineage>
        <taxon>Eukaryota</taxon>
        <taxon>Viridiplantae</taxon>
        <taxon>Streptophyta</taxon>
        <taxon>Embryophyta</taxon>
        <taxon>Tracheophyta</taxon>
        <taxon>Spermatophyta</taxon>
        <taxon>Magnoliopsida</taxon>
        <taxon>eudicotyledons</taxon>
        <taxon>Gunneridae</taxon>
        <taxon>Pentapetalae</taxon>
        <taxon>rosids</taxon>
        <taxon>malvids</taxon>
        <taxon>Myrtales</taxon>
        <taxon>Myrtaceae</taxon>
        <taxon>Myrtoideae</taxon>
        <taxon>Eucalypteae</taxon>
        <taxon>Eucalyptus</taxon>
    </lineage>
</organism>
<feature type="compositionally biased region" description="Low complexity" evidence="1">
    <location>
        <begin position="172"/>
        <end position="183"/>
    </location>
</feature>
<evidence type="ECO:0008006" key="3">
    <source>
        <dbReference type="Google" id="ProtNLM"/>
    </source>
</evidence>
<dbReference type="EMBL" id="KK198755">
    <property type="protein sequence ID" value="KCW80866.1"/>
    <property type="molecule type" value="Genomic_DNA"/>
</dbReference>
<dbReference type="Pfam" id="PF14009">
    <property type="entry name" value="PADRE"/>
    <property type="match status" value="1"/>
</dbReference>
<dbReference type="AlphaFoldDB" id="A0A059CRQ7"/>
<dbReference type="Gramene" id="KCW80866">
    <property type="protein sequence ID" value="KCW80866"/>
    <property type="gene ID" value="EUGRSUZ_C02224"/>
</dbReference>
<evidence type="ECO:0000313" key="2">
    <source>
        <dbReference type="EMBL" id="KCW80866.1"/>
    </source>
</evidence>
<proteinExistence type="predicted"/>
<dbReference type="PANTHER" id="PTHR33052">
    <property type="entry name" value="DUF4228 DOMAIN PROTEIN-RELATED"/>
    <property type="match status" value="1"/>
</dbReference>
<gene>
    <name evidence="2" type="ORF">EUGRSUZ_C02224</name>
</gene>
<evidence type="ECO:0000256" key="1">
    <source>
        <dbReference type="SAM" id="MobiDB-lite"/>
    </source>
</evidence>
<feature type="region of interest" description="Disordered" evidence="1">
    <location>
        <begin position="141"/>
        <end position="213"/>
    </location>
</feature>
<protein>
    <recommendedName>
        <fullName evidence="3">DUF4228 domain-containing protein</fullName>
    </recommendedName>
</protein>
<reference evidence="2" key="1">
    <citation type="submission" date="2013-07" db="EMBL/GenBank/DDBJ databases">
        <title>The genome of Eucalyptus grandis.</title>
        <authorList>
            <person name="Schmutz J."/>
            <person name="Hayes R."/>
            <person name="Myburg A."/>
            <person name="Tuskan G."/>
            <person name="Grattapaglia D."/>
            <person name="Rokhsar D.S."/>
        </authorList>
    </citation>
    <scope>NUCLEOTIDE SEQUENCE</scope>
    <source>
        <tissue evidence="2">Leaf extractions</tissue>
    </source>
</reference>
<name>A0A059CRQ7_EUCGR</name>
<feature type="compositionally biased region" description="Low complexity" evidence="1">
    <location>
        <begin position="143"/>
        <end position="163"/>
    </location>
</feature>